<dbReference type="EMBL" id="LQMT02000023">
    <property type="protein sequence ID" value="ONF66196.1"/>
    <property type="molecule type" value="Genomic_DNA"/>
</dbReference>
<reference evidence="3 4" key="1">
    <citation type="submission" date="2016-12" db="EMBL/GenBank/DDBJ databases">
        <title>Amycolatopsis keratiniphila subsp. keratiniphila genome sequencing and assembly.</title>
        <authorList>
            <person name="Mayilraj S."/>
            <person name="Kaur N."/>
        </authorList>
    </citation>
    <scope>NUCLEOTIDE SEQUENCE [LARGE SCALE GENOMIC DNA]</scope>
    <source>
        <strain evidence="3 4">DSM 44409</strain>
    </source>
</reference>
<dbReference type="InterPro" id="IPR024520">
    <property type="entry name" value="DUF3558"/>
</dbReference>
<feature type="region of interest" description="Disordered" evidence="1">
    <location>
        <begin position="19"/>
        <end position="49"/>
    </location>
</feature>
<organism evidence="3 4">
    <name type="scientific">Amycolatopsis keratiniphila subsp. keratiniphila</name>
    <dbReference type="NCBI Taxonomy" id="227715"/>
    <lineage>
        <taxon>Bacteria</taxon>
        <taxon>Bacillati</taxon>
        <taxon>Actinomycetota</taxon>
        <taxon>Actinomycetes</taxon>
        <taxon>Pseudonocardiales</taxon>
        <taxon>Pseudonocardiaceae</taxon>
        <taxon>Amycolatopsis</taxon>
        <taxon>Amycolatopsis japonica group</taxon>
    </lineage>
</organism>
<name>A0A1W2LR18_9PSEU</name>
<dbReference type="RefSeq" id="WP_063277002.1">
    <property type="nucleotide sequence ID" value="NZ_LQMT02000023.1"/>
</dbReference>
<dbReference type="AlphaFoldDB" id="A0A1W2LR18"/>
<sequence>MRRATLFLSAAALAALSSCSTPTVDGSPTPTSGGPSSAPSSSAGLPPGVPKVEHPIDVARFKQNPCATLTEPRVDELLGTRAEAERADGAAGPSCLWRIPSTSRPVVQVIVSDFGDSGTAKFYAGKGTNYKFLEPLEPIDGYPVTAYGVIDIRGQGDCSVALGTSDTQSLGIASTLSEVNIGKKDPCAIAREAAIRVLATIRGGN</sequence>
<gene>
    <name evidence="3" type="ORF">AVR91_0225060</name>
</gene>
<evidence type="ECO:0000313" key="4">
    <source>
        <dbReference type="Proteomes" id="UP000076660"/>
    </source>
</evidence>
<dbReference type="Pfam" id="PF12079">
    <property type="entry name" value="DUF3558"/>
    <property type="match status" value="1"/>
</dbReference>
<dbReference type="PROSITE" id="PS51257">
    <property type="entry name" value="PROKAR_LIPOPROTEIN"/>
    <property type="match status" value="1"/>
</dbReference>
<comment type="caution">
    <text evidence="3">The sequence shown here is derived from an EMBL/GenBank/DDBJ whole genome shotgun (WGS) entry which is preliminary data.</text>
</comment>
<accession>A0A1W2LR18</accession>
<proteinExistence type="predicted"/>
<protein>
    <recommendedName>
        <fullName evidence="5">DUF3558 domain-containing protein</fullName>
    </recommendedName>
</protein>
<evidence type="ECO:0008006" key="5">
    <source>
        <dbReference type="Google" id="ProtNLM"/>
    </source>
</evidence>
<feature type="chain" id="PRO_5038588436" description="DUF3558 domain-containing protein" evidence="2">
    <location>
        <begin position="24"/>
        <end position="205"/>
    </location>
</feature>
<dbReference type="OrthoDB" id="3678908at2"/>
<feature type="compositionally biased region" description="Low complexity" evidence="1">
    <location>
        <begin position="19"/>
        <end position="46"/>
    </location>
</feature>
<keyword evidence="2" id="KW-0732">Signal</keyword>
<evidence type="ECO:0000313" key="3">
    <source>
        <dbReference type="EMBL" id="ONF66196.1"/>
    </source>
</evidence>
<dbReference type="Proteomes" id="UP000076660">
    <property type="component" value="Unassembled WGS sequence"/>
</dbReference>
<evidence type="ECO:0000256" key="1">
    <source>
        <dbReference type="SAM" id="MobiDB-lite"/>
    </source>
</evidence>
<evidence type="ECO:0000256" key="2">
    <source>
        <dbReference type="SAM" id="SignalP"/>
    </source>
</evidence>
<feature type="signal peptide" evidence="2">
    <location>
        <begin position="1"/>
        <end position="23"/>
    </location>
</feature>